<keyword evidence="4" id="KW-1185">Reference proteome</keyword>
<dbReference type="Proteomes" id="UP000605733">
    <property type="component" value="Unassembled WGS sequence"/>
</dbReference>
<evidence type="ECO:0000313" key="4">
    <source>
        <dbReference type="Proteomes" id="UP000605733"/>
    </source>
</evidence>
<feature type="chain" id="PRO_5046299136" description="Putative auto-transporter adhesin head GIN domain-containing protein" evidence="1">
    <location>
        <begin position="20"/>
        <end position="276"/>
    </location>
</feature>
<evidence type="ECO:0000259" key="2">
    <source>
        <dbReference type="Pfam" id="PF10988"/>
    </source>
</evidence>
<feature type="domain" description="Putative auto-transporter adhesin head GIN" evidence="2">
    <location>
        <begin position="156"/>
        <end position="260"/>
    </location>
</feature>
<name>A0ABQ1WA55_9FLAO</name>
<accession>A0ABQ1WA55</accession>
<gene>
    <name evidence="3" type="ORF">GCM10011532_02360</name>
</gene>
<evidence type="ECO:0000313" key="3">
    <source>
        <dbReference type="EMBL" id="GGG22827.1"/>
    </source>
</evidence>
<evidence type="ECO:0000256" key="1">
    <source>
        <dbReference type="SAM" id="SignalP"/>
    </source>
</evidence>
<sequence length="276" mass="30776">MKSLILVLLILVVPFQLNAQKKDKIKGDKQVVSTSGEIKESFNKLEISDNITVELQNANRNSYVLTADQNLLEEVEIDVSDETLKISTKSKITGSKKLHLNLNIQDLKSLILNDDAMVKNSSKFQTDNLSIVLNNSAKIELELDIQQNLEVYFSDNSGGKIDSDAGNILINMKNRSDLKAKFDTPNLQVNLENSADLKLDGSSNHTEYNLKDSSNLNAKKLKTQTAVLNSKNRSDIHVDASKEIEIDAEGKSKIYVYGNPEIKVKGLTDKSRIIKR</sequence>
<organism evidence="3 4">
    <name type="scientific">Christiangramia forsetii</name>
    <dbReference type="NCBI Taxonomy" id="411153"/>
    <lineage>
        <taxon>Bacteria</taxon>
        <taxon>Pseudomonadati</taxon>
        <taxon>Bacteroidota</taxon>
        <taxon>Flavobacteriia</taxon>
        <taxon>Flavobacteriales</taxon>
        <taxon>Flavobacteriaceae</taxon>
        <taxon>Christiangramia</taxon>
    </lineage>
</organism>
<comment type="caution">
    <text evidence="3">The sequence shown here is derived from an EMBL/GenBank/DDBJ whole genome shotgun (WGS) entry which is preliminary data.</text>
</comment>
<dbReference type="InterPro" id="IPR021255">
    <property type="entry name" value="DUF2807"/>
</dbReference>
<feature type="signal peptide" evidence="1">
    <location>
        <begin position="1"/>
        <end position="19"/>
    </location>
</feature>
<dbReference type="RefSeq" id="WP_011710515.1">
    <property type="nucleotide sequence ID" value="NZ_BMIX01000001.1"/>
</dbReference>
<proteinExistence type="predicted"/>
<dbReference type="Pfam" id="PF10988">
    <property type="entry name" value="DUF2807"/>
    <property type="match status" value="2"/>
</dbReference>
<keyword evidence="1" id="KW-0732">Signal</keyword>
<dbReference type="EMBL" id="BMIX01000001">
    <property type="protein sequence ID" value="GGG22827.1"/>
    <property type="molecule type" value="Genomic_DNA"/>
</dbReference>
<reference evidence="4" key="1">
    <citation type="journal article" date="2019" name="Int. J. Syst. Evol. Microbiol.">
        <title>The Global Catalogue of Microorganisms (GCM) 10K type strain sequencing project: providing services to taxonomists for standard genome sequencing and annotation.</title>
        <authorList>
            <consortium name="The Broad Institute Genomics Platform"/>
            <consortium name="The Broad Institute Genome Sequencing Center for Infectious Disease"/>
            <person name="Wu L."/>
            <person name="Ma J."/>
        </authorList>
    </citation>
    <scope>NUCLEOTIDE SEQUENCE [LARGE SCALE GENOMIC DNA]</scope>
    <source>
        <strain evidence="4">CGMCC 1.15422</strain>
    </source>
</reference>
<protein>
    <recommendedName>
        <fullName evidence="2">Putative auto-transporter adhesin head GIN domain-containing protein</fullName>
    </recommendedName>
</protein>
<feature type="domain" description="Putative auto-transporter adhesin head GIN" evidence="2">
    <location>
        <begin position="42"/>
        <end position="152"/>
    </location>
</feature>
<dbReference type="Gene3D" id="2.160.20.120">
    <property type="match status" value="1"/>
</dbReference>